<dbReference type="Pfam" id="PF03121">
    <property type="entry name" value="Herpes_UL52"/>
    <property type="match status" value="1"/>
</dbReference>
<comment type="catalytic activity">
    <reaction evidence="4">
        <text>DNA(n) + a 2'-deoxyribonucleoside 5'-triphosphate = DNA(n+1) + diphosphate</text>
        <dbReference type="Rhea" id="RHEA:22508"/>
        <dbReference type="Rhea" id="RHEA-COMP:17339"/>
        <dbReference type="Rhea" id="RHEA-COMP:17340"/>
        <dbReference type="ChEBI" id="CHEBI:33019"/>
        <dbReference type="ChEBI" id="CHEBI:61560"/>
        <dbReference type="ChEBI" id="CHEBI:173112"/>
        <dbReference type="EC" id="2.7.7.7"/>
    </reaction>
    <physiologicalReaction direction="left-to-right" evidence="4">
        <dbReference type="Rhea" id="RHEA:22509"/>
    </physiologicalReaction>
</comment>
<feature type="coiled-coil region" evidence="5">
    <location>
        <begin position="655"/>
        <end position="687"/>
    </location>
</feature>
<sequence>MPCPACGYEYNTPGRSKCDICEKPITPLQPSSSCNLSNISPNLSEPSWRSDCSPVVPKKILSKGINPTSFHTTHTELDSLRKSVLSSIKKTTDRNRLLSLIDKSKSEYSLVLQNTPYAHSYPRQAPALSTYLTNLSLPPSPPTKLSLNCSPRLFCYEVPYNTSSCKKYTATSFALFIRRYSELPEYSRNYYELIPVGKPVRLYFDVERGWRGGGGVEVLIGEIYRFLVVKFGESILPKTVLNYDVDRPGDNLEELRRRVVDLSGSYETKFSRHLIFGDVVFKDNFEAGRFVKDFVENWDSESVNLRWKTSYNFFYYDEEPAERMQVDGENPHTGLTQDLRNINVEKDRKRKCIVDTGVYTKNRLFRIVGSTKFGKKVGRLKVTNPEQWSNDFYTLHGLDPTPPPPSSAGVRSVGLNSPEMVLPSSYANLERQLDFEDLARGIERTFVVPLEVGNKVWTYDEMEGGRAEAYDEVEGIRRIREAYAGIDQALPHATTAAAVAAAAKTTTAPAFELPTSLPAHLPYNPSHLTSNLLLPSPYPAIDMYVQTTLSRLHLKNGLPSTISTYGIVKTSTYKSVSPYVTRLSYNMRAPSGGGYCYNVGRWHKSNSIIYQVNVEGTAVKWRQMCFDADCRGFRSEWVEVQELRGWWEEVRFERELCWEEEQREAEARREREEREFEEEMVRGMEEEGW</sequence>
<dbReference type="GO" id="GO:0003887">
    <property type="term" value="F:DNA-directed DNA polymerase activity"/>
    <property type="evidence" value="ECO:0007669"/>
    <property type="project" value="UniProtKB-EC"/>
</dbReference>
<dbReference type="InterPro" id="IPR044917">
    <property type="entry name" value="PRIMPOL"/>
</dbReference>
<evidence type="ECO:0000256" key="3">
    <source>
        <dbReference type="ARBA" id="ARBA00044768"/>
    </source>
</evidence>
<name>A0A9W7BQZ7_9STRA</name>
<evidence type="ECO:0000256" key="4">
    <source>
        <dbReference type="ARBA" id="ARBA00047303"/>
    </source>
</evidence>
<dbReference type="GO" id="GO:0009411">
    <property type="term" value="P:response to UV"/>
    <property type="evidence" value="ECO:0007669"/>
    <property type="project" value="TreeGrafter"/>
</dbReference>
<comment type="caution">
    <text evidence="6">The sequence shown here is derived from an EMBL/GenBank/DDBJ whole genome shotgun (WGS) entry which is preliminary data.</text>
</comment>
<evidence type="ECO:0000256" key="1">
    <source>
        <dbReference type="ARBA" id="ARBA00026139"/>
    </source>
</evidence>
<dbReference type="EC" id="2.7.7.102" evidence="3"/>
<dbReference type="AlphaFoldDB" id="A0A9W7BQZ7"/>
<evidence type="ECO:0000256" key="2">
    <source>
        <dbReference type="ARBA" id="ARBA00044677"/>
    </source>
</evidence>
<dbReference type="GO" id="GO:0042276">
    <property type="term" value="P:error-prone translesion synthesis"/>
    <property type="evidence" value="ECO:0007669"/>
    <property type="project" value="InterPro"/>
</dbReference>
<dbReference type="PANTHER" id="PTHR31399">
    <property type="entry name" value="DNA-DIRECTED PRIMASE / POLYMERASE PROTEIN"/>
    <property type="match status" value="1"/>
</dbReference>
<reference evidence="7" key="1">
    <citation type="journal article" date="2023" name="Commun. Biol.">
        <title>Genome analysis of Parmales, the sister group of diatoms, reveals the evolutionary specialization of diatoms from phago-mixotrophs to photoautotrophs.</title>
        <authorList>
            <person name="Ban H."/>
            <person name="Sato S."/>
            <person name="Yoshikawa S."/>
            <person name="Yamada K."/>
            <person name="Nakamura Y."/>
            <person name="Ichinomiya M."/>
            <person name="Sato N."/>
            <person name="Blanc-Mathieu R."/>
            <person name="Endo H."/>
            <person name="Kuwata A."/>
            <person name="Ogata H."/>
        </authorList>
    </citation>
    <scope>NUCLEOTIDE SEQUENCE [LARGE SCALE GENOMIC DNA]</scope>
    <source>
        <strain evidence="7">NIES 3701</strain>
    </source>
</reference>
<keyword evidence="5" id="KW-0175">Coiled coil</keyword>
<proteinExistence type="predicted"/>
<dbReference type="GO" id="GO:0003682">
    <property type="term" value="F:chromatin binding"/>
    <property type="evidence" value="ECO:0007669"/>
    <property type="project" value="TreeGrafter"/>
</dbReference>
<dbReference type="Proteomes" id="UP001165085">
    <property type="component" value="Unassembled WGS sequence"/>
</dbReference>
<dbReference type="EMBL" id="BRXY01000451">
    <property type="protein sequence ID" value="GMH95846.1"/>
    <property type="molecule type" value="Genomic_DNA"/>
</dbReference>
<gene>
    <name evidence="6" type="ORF">TrST_g6284</name>
</gene>
<organism evidence="6 7">
    <name type="scientific">Triparma strigata</name>
    <dbReference type="NCBI Taxonomy" id="1606541"/>
    <lineage>
        <taxon>Eukaryota</taxon>
        <taxon>Sar</taxon>
        <taxon>Stramenopiles</taxon>
        <taxon>Ochrophyta</taxon>
        <taxon>Bolidophyceae</taxon>
        <taxon>Parmales</taxon>
        <taxon>Triparmaceae</taxon>
        <taxon>Triparma</taxon>
    </lineage>
</organism>
<evidence type="ECO:0000313" key="6">
    <source>
        <dbReference type="EMBL" id="GMH95846.1"/>
    </source>
</evidence>
<evidence type="ECO:0000256" key="5">
    <source>
        <dbReference type="SAM" id="Coils"/>
    </source>
</evidence>
<dbReference type="GO" id="GO:0031297">
    <property type="term" value="P:replication fork processing"/>
    <property type="evidence" value="ECO:0007669"/>
    <property type="project" value="TreeGrafter"/>
</dbReference>
<dbReference type="OrthoDB" id="5988181at2759"/>
<dbReference type="GO" id="GO:0005759">
    <property type="term" value="C:mitochondrial matrix"/>
    <property type="evidence" value="ECO:0007669"/>
    <property type="project" value="TreeGrafter"/>
</dbReference>
<protein>
    <recommendedName>
        <fullName evidence="1">DNA-directed primase/polymerase protein</fullName>
        <ecNumber evidence="3">2.7.7.102</ecNumber>
    </recommendedName>
</protein>
<dbReference type="GO" id="GO:0006264">
    <property type="term" value="P:mitochondrial DNA replication"/>
    <property type="evidence" value="ECO:0007669"/>
    <property type="project" value="TreeGrafter"/>
</dbReference>
<comment type="catalytic activity">
    <reaction evidence="2">
        <text>ssDNA + n NTP = ssDNA/pppN(pN)n-1 hybrid + (n-1) diphosphate.</text>
        <dbReference type="EC" id="2.7.7.102"/>
    </reaction>
</comment>
<evidence type="ECO:0000313" key="7">
    <source>
        <dbReference type="Proteomes" id="UP001165085"/>
    </source>
</evidence>
<accession>A0A9W7BQZ7</accession>
<keyword evidence="7" id="KW-1185">Reference proteome</keyword>
<dbReference type="PANTHER" id="PTHR31399:SF0">
    <property type="entry name" value="DNA-DIRECTED PRIMASE_POLYMERASE PROTEIN"/>
    <property type="match status" value="1"/>
</dbReference>
<dbReference type="GO" id="GO:0005634">
    <property type="term" value="C:nucleus"/>
    <property type="evidence" value="ECO:0007669"/>
    <property type="project" value="TreeGrafter"/>
</dbReference>